<keyword evidence="3" id="KW-1185">Reference proteome</keyword>
<sequence>MSLRKRGGYRQNIGKTMKGTILPGITACDTATTLQLKDSRRQLQNSATSDNNVFLIEKQKMGINIIHVLCLVAVFASSVHSLPKRNDHVITLRSLRQTGLSDSDSRALLQAYILGKLSNVDIAGNKEADNSDYTTIKRKAFWRPMGYLPFDNHGGSGASSSNDNSPSGGTGSAVFRYG</sequence>
<name>A0AA36EXZ0_OCTVU</name>
<dbReference type="EMBL" id="OX597815">
    <property type="protein sequence ID" value="CAI9718386.1"/>
    <property type="molecule type" value="Genomic_DNA"/>
</dbReference>
<dbReference type="Proteomes" id="UP001162480">
    <property type="component" value="Chromosome 2"/>
</dbReference>
<feature type="region of interest" description="Disordered" evidence="1">
    <location>
        <begin position="153"/>
        <end position="178"/>
    </location>
</feature>
<accession>A0AA36EXZ0</accession>
<evidence type="ECO:0000313" key="3">
    <source>
        <dbReference type="Proteomes" id="UP001162480"/>
    </source>
</evidence>
<feature type="compositionally biased region" description="Low complexity" evidence="1">
    <location>
        <begin position="158"/>
        <end position="167"/>
    </location>
</feature>
<proteinExistence type="predicted"/>
<organism evidence="2 3">
    <name type="scientific">Octopus vulgaris</name>
    <name type="common">Common octopus</name>
    <dbReference type="NCBI Taxonomy" id="6645"/>
    <lineage>
        <taxon>Eukaryota</taxon>
        <taxon>Metazoa</taxon>
        <taxon>Spiralia</taxon>
        <taxon>Lophotrochozoa</taxon>
        <taxon>Mollusca</taxon>
        <taxon>Cephalopoda</taxon>
        <taxon>Coleoidea</taxon>
        <taxon>Octopodiformes</taxon>
        <taxon>Octopoda</taxon>
        <taxon>Incirrata</taxon>
        <taxon>Octopodidae</taxon>
        <taxon>Octopus</taxon>
    </lineage>
</organism>
<evidence type="ECO:0000256" key="1">
    <source>
        <dbReference type="SAM" id="MobiDB-lite"/>
    </source>
</evidence>
<dbReference type="AlphaFoldDB" id="A0AA36EXZ0"/>
<protein>
    <submittedName>
        <fullName evidence="2">Uncharacterized protein</fullName>
    </submittedName>
</protein>
<reference evidence="2" key="1">
    <citation type="submission" date="2023-08" db="EMBL/GenBank/DDBJ databases">
        <authorList>
            <person name="Alioto T."/>
            <person name="Alioto T."/>
            <person name="Gomez Garrido J."/>
        </authorList>
    </citation>
    <scope>NUCLEOTIDE SEQUENCE</scope>
</reference>
<gene>
    <name evidence="2" type="ORF">OCTVUL_1B017826</name>
</gene>
<evidence type="ECO:0000313" key="2">
    <source>
        <dbReference type="EMBL" id="CAI9718386.1"/>
    </source>
</evidence>